<name>A0ACC0WST0_9STRA</name>
<dbReference type="EMBL" id="CM047580">
    <property type="protein sequence ID" value="KAI9921970.1"/>
    <property type="molecule type" value="Genomic_DNA"/>
</dbReference>
<accession>A0ACC0WST0</accession>
<proteinExistence type="predicted"/>
<evidence type="ECO:0000313" key="2">
    <source>
        <dbReference type="Proteomes" id="UP001163321"/>
    </source>
</evidence>
<keyword evidence="2" id="KW-1185">Reference proteome</keyword>
<comment type="caution">
    <text evidence="1">The sequence shown here is derived from an EMBL/GenBank/DDBJ whole genome shotgun (WGS) entry which is preliminary data.</text>
</comment>
<gene>
    <name evidence="1" type="ORF">PsorP6_001626</name>
</gene>
<protein>
    <submittedName>
        <fullName evidence="1">Uncharacterized protein</fullName>
    </submittedName>
</protein>
<sequence length="201" mass="22842">MMKTSLNLHKLPPVSPLPSIAPPFHYWDAFLMLGHDTSIMLSPPETSYCSVDVMLQRVKEFGHSQGYAIRIGRSDDSRNRIVLVCDRGATYHRANSTDSDPSNMNKQSRCSGTRLINCPFQLYGKLLKSDGCWHLFIRNGENNHGPSMDIAGHPSARRLQPDQRTITEQMLTSEIAPKNIPATLRHVNPQTREKNWKKYLQ</sequence>
<dbReference type="Proteomes" id="UP001163321">
    <property type="component" value="Chromosome 1"/>
</dbReference>
<reference evidence="1 2" key="1">
    <citation type="journal article" date="2022" name="bioRxiv">
        <title>The genome of the oomycete Peronosclerospora sorghi, a cosmopolitan pathogen of maize and sorghum, is inflated with dispersed pseudogenes.</title>
        <authorList>
            <person name="Fletcher K."/>
            <person name="Martin F."/>
            <person name="Isakeit T."/>
            <person name="Cavanaugh K."/>
            <person name="Magill C."/>
            <person name="Michelmore R."/>
        </authorList>
    </citation>
    <scope>NUCLEOTIDE SEQUENCE [LARGE SCALE GENOMIC DNA]</scope>
    <source>
        <strain evidence="1">P6</strain>
    </source>
</reference>
<evidence type="ECO:0000313" key="1">
    <source>
        <dbReference type="EMBL" id="KAI9921970.1"/>
    </source>
</evidence>
<organism evidence="1 2">
    <name type="scientific">Peronosclerospora sorghi</name>
    <dbReference type="NCBI Taxonomy" id="230839"/>
    <lineage>
        <taxon>Eukaryota</taxon>
        <taxon>Sar</taxon>
        <taxon>Stramenopiles</taxon>
        <taxon>Oomycota</taxon>
        <taxon>Peronosporomycetes</taxon>
        <taxon>Peronosporales</taxon>
        <taxon>Peronosporaceae</taxon>
        <taxon>Peronosclerospora</taxon>
    </lineage>
</organism>